<accession>A0A3B0K767</accession>
<sequence>MTLYHFGNCVALLMPYYFTYKYSGLSEYGAFWKCVQAGGIYIFTQLCKMLVLATFFYSDTSSTGNGEFNFFAEIFRCSVDIADLLGFALILSRIPGKGHSKLITAGLGWATAEVILSRGIMLWVGARGTEFSWIYILKCLESNVMLVQHISTATLIWLFTRHDLNKALKPLVSVLLAVTVFKGVWLEGLLHILTIGPWLTIAVKALVAAIIGFCTLHIYSGLAQQIGI</sequence>
<comment type="similarity">
    <text evidence="8">Belongs to the TMEM147 family.</text>
</comment>
<dbReference type="PANTHER" id="PTHR12869">
    <property type="entry name" value="SMALL SEVEN TRANSMEMBRANE DOMAIN-CONTAINING PROTEIN"/>
    <property type="match status" value="1"/>
</dbReference>
<evidence type="ECO:0000256" key="3">
    <source>
        <dbReference type="ARBA" id="ARBA00022475"/>
    </source>
</evidence>
<evidence type="ECO:0000256" key="4">
    <source>
        <dbReference type="ARBA" id="ARBA00022692"/>
    </source>
</evidence>
<protein>
    <recommendedName>
        <fullName evidence="9">BOS complex subunit TMEM147</fullName>
    </recommendedName>
    <alternativeName>
        <fullName evidence="10">Transmembrane protein 147</fullName>
    </alternativeName>
</protein>
<evidence type="ECO:0000256" key="2">
    <source>
        <dbReference type="ARBA" id="ARBA00004651"/>
    </source>
</evidence>
<keyword evidence="7 11" id="KW-0472">Membrane</keyword>
<comment type="subcellular location">
    <subcellularLocation>
        <location evidence="2">Cell membrane</location>
        <topology evidence="2">Multi-pass membrane protein</topology>
    </subcellularLocation>
    <subcellularLocation>
        <location evidence="1">Endoplasmic reticulum membrane</location>
        <topology evidence="1">Multi-pass membrane protein</topology>
    </subcellularLocation>
</comment>
<dbReference type="Proteomes" id="UP000268350">
    <property type="component" value="Unassembled WGS sequence"/>
</dbReference>
<keyword evidence="13" id="KW-1185">Reference proteome</keyword>
<keyword evidence="3" id="KW-1003">Cell membrane</keyword>
<gene>
    <name evidence="12" type="ORF">DGUA_6G013105</name>
</gene>
<evidence type="ECO:0000313" key="13">
    <source>
        <dbReference type="Proteomes" id="UP000268350"/>
    </source>
</evidence>
<dbReference type="OrthoDB" id="9993532at2759"/>
<dbReference type="STRING" id="7266.A0A3B0K767"/>
<organism evidence="12 13">
    <name type="scientific">Drosophila guanche</name>
    <name type="common">Fruit fly</name>
    <dbReference type="NCBI Taxonomy" id="7266"/>
    <lineage>
        <taxon>Eukaryota</taxon>
        <taxon>Metazoa</taxon>
        <taxon>Ecdysozoa</taxon>
        <taxon>Arthropoda</taxon>
        <taxon>Hexapoda</taxon>
        <taxon>Insecta</taxon>
        <taxon>Pterygota</taxon>
        <taxon>Neoptera</taxon>
        <taxon>Endopterygota</taxon>
        <taxon>Diptera</taxon>
        <taxon>Brachycera</taxon>
        <taxon>Muscomorpha</taxon>
        <taxon>Ephydroidea</taxon>
        <taxon>Drosophilidae</taxon>
        <taxon>Drosophila</taxon>
        <taxon>Sophophora</taxon>
    </lineage>
</organism>
<evidence type="ECO:0000256" key="6">
    <source>
        <dbReference type="ARBA" id="ARBA00022989"/>
    </source>
</evidence>
<keyword evidence="6 11" id="KW-1133">Transmembrane helix</keyword>
<reference evidence="13" key="1">
    <citation type="submission" date="2018-01" db="EMBL/GenBank/DDBJ databases">
        <authorList>
            <person name="Alioto T."/>
            <person name="Alioto T."/>
        </authorList>
    </citation>
    <scope>NUCLEOTIDE SEQUENCE [LARGE SCALE GENOMIC DNA]</scope>
</reference>
<keyword evidence="4 11" id="KW-0812">Transmembrane</keyword>
<name>A0A3B0K767_DROGU</name>
<feature type="transmembrane region" description="Helical" evidence="11">
    <location>
        <begin position="40"/>
        <end position="58"/>
    </location>
</feature>
<dbReference type="InterPro" id="IPR019164">
    <property type="entry name" value="TMEM147"/>
</dbReference>
<evidence type="ECO:0000313" key="12">
    <source>
        <dbReference type="EMBL" id="SPP81476.1"/>
    </source>
</evidence>
<evidence type="ECO:0000256" key="11">
    <source>
        <dbReference type="SAM" id="Phobius"/>
    </source>
</evidence>
<evidence type="ECO:0000256" key="8">
    <source>
        <dbReference type="ARBA" id="ARBA00034739"/>
    </source>
</evidence>
<dbReference type="EMBL" id="OUUW01000006">
    <property type="protein sequence ID" value="SPP81476.1"/>
    <property type="molecule type" value="Genomic_DNA"/>
</dbReference>
<dbReference type="OMA" id="SKCVYAG"/>
<dbReference type="GO" id="GO:0005789">
    <property type="term" value="C:endoplasmic reticulum membrane"/>
    <property type="evidence" value="ECO:0007669"/>
    <property type="project" value="UniProtKB-SubCell"/>
</dbReference>
<dbReference type="AlphaFoldDB" id="A0A3B0K767"/>
<keyword evidence="5" id="KW-0256">Endoplasmic reticulum</keyword>
<dbReference type="PANTHER" id="PTHR12869:SF0">
    <property type="entry name" value="BOS COMPLEX SUBUNIT TMEM147"/>
    <property type="match status" value="1"/>
</dbReference>
<dbReference type="Pfam" id="PF09767">
    <property type="entry name" value="DUF2053"/>
    <property type="match status" value="1"/>
</dbReference>
<evidence type="ECO:0000256" key="5">
    <source>
        <dbReference type="ARBA" id="ARBA00022824"/>
    </source>
</evidence>
<dbReference type="GO" id="GO:0005886">
    <property type="term" value="C:plasma membrane"/>
    <property type="evidence" value="ECO:0007669"/>
    <property type="project" value="UniProtKB-SubCell"/>
</dbReference>
<evidence type="ECO:0000256" key="1">
    <source>
        <dbReference type="ARBA" id="ARBA00004477"/>
    </source>
</evidence>
<feature type="transmembrane region" description="Helical" evidence="11">
    <location>
        <begin position="171"/>
        <end position="192"/>
    </location>
</feature>
<feature type="transmembrane region" description="Helical" evidence="11">
    <location>
        <begin position="198"/>
        <end position="219"/>
    </location>
</feature>
<proteinExistence type="inferred from homology"/>
<evidence type="ECO:0000256" key="10">
    <source>
        <dbReference type="ARBA" id="ARBA00034899"/>
    </source>
</evidence>
<evidence type="ECO:0000256" key="9">
    <source>
        <dbReference type="ARBA" id="ARBA00034846"/>
    </source>
</evidence>
<evidence type="ECO:0000256" key="7">
    <source>
        <dbReference type="ARBA" id="ARBA00023136"/>
    </source>
</evidence>